<dbReference type="EMBL" id="RFFJ01000075">
    <property type="protein sequence ID" value="RMI39324.1"/>
    <property type="molecule type" value="Genomic_DNA"/>
</dbReference>
<protein>
    <recommendedName>
        <fullName evidence="5">Alkaline phosphatase family protein</fullName>
    </recommendedName>
</protein>
<feature type="transmembrane region" description="Helical" evidence="2">
    <location>
        <begin position="45"/>
        <end position="64"/>
    </location>
</feature>
<dbReference type="Gene3D" id="3.40.720.10">
    <property type="entry name" value="Alkaline Phosphatase, subunit A"/>
    <property type="match status" value="1"/>
</dbReference>
<sequence>MWRWSRASSIVPGGPPSGGGPVREAVTMRARRTIDALSDRRRTGLTALAVLTVLAVCAVLLAGGTAPGAQAAGRTAGQAPRADHVVLLVWDGFDPAYRHRVETPNLDALAERGFVGTSLGVAQSITNPSMSTLATGAFPERHGNTAYVYDPEAGAAVGQSRALAVPTLAESLAAQGRTLASVQWFILQDHGVRYGDPRALYTQPGGACADRVDQFGDLLAGRPVTSDGVEVTVPDVPDLTAVYCDDLDALGHRVGPNDPSIDAQMAEMDRQLGRVVQATRDAGIFERTAFVLVGDHGMTEFDRAFGGELLDAIASAGLRGEFLTSGRSPAPETDVAIVVGGSASLHFLGEADNARNVARVRSAVARLPQVRAVLGAGEQRLLRMSPAMGELVVEPRPGWTAAAEAPAAPAGRHGSTSEAHATLLVAGAGVRPGGFALLPRHVDVAPTVSALLGAEPPAGAQGRVLWEALRAGPGLSE</sequence>
<comment type="caution">
    <text evidence="3">The sequence shown here is derived from an EMBL/GenBank/DDBJ whole genome shotgun (WGS) entry which is preliminary data.</text>
</comment>
<organism evidence="3 4">
    <name type="scientific">Streptomyces triticirhizae</name>
    <dbReference type="NCBI Taxonomy" id="2483353"/>
    <lineage>
        <taxon>Bacteria</taxon>
        <taxon>Bacillati</taxon>
        <taxon>Actinomycetota</taxon>
        <taxon>Actinomycetes</taxon>
        <taxon>Kitasatosporales</taxon>
        <taxon>Streptomycetaceae</taxon>
        <taxon>Streptomyces</taxon>
    </lineage>
</organism>
<dbReference type="PANTHER" id="PTHR10151:SF120">
    <property type="entry name" value="BIS(5'-ADENOSYL)-TRIPHOSPHATASE"/>
    <property type="match status" value="1"/>
</dbReference>
<evidence type="ECO:0000256" key="2">
    <source>
        <dbReference type="SAM" id="Phobius"/>
    </source>
</evidence>
<gene>
    <name evidence="3" type="ORF">EBN88_15070</name>
</gene>
<name>A0A3M2LPC0_9ACTN</name>
<dbReference type="InterPro" id="IPR002591">
    <property type="entry name" value="Phosphodiest/P_Trfase"/>
</dbReference>
<dbReference type="PANTHER" id="PTHR10151">
    <property type="entry name" value="ECTONUCLEOTIDE PYROPHOSPHATASE/PHOSPHODIESTERASE"/>
    <property type="match status" value="1"/>
</dbReference>
<accession>A0A3M2LPC0</accession>
<evidence type="ECO:0000256" key="1">
    <source>
        <dbReference type="SAM" id="MobiDB-lite"/>
    </source>
</evidence>
<keyword evidence="2" id="KW-0472">Membrane</keyword>
<dbReference type="AlphaFoldDB" id="A0A3M2LPC0"/>
<keyword evidence="2" id="KW-1133">Transmembrane helix</keyword>
<dbReference type="GO" id="GO:0016787">
    <property type="term" value="F:hydrolase activity"/>
    <property type="evidence" value="ECO:0007669"/>
    <property type="project" value="UniProtKB-ARBA"/>
</dbReference>
<dbReference type="InterPro" id="IPR017850">
    <property type="entry name" value="Alkaline_phosphatase_core_sf"/>
</dbReference>
<feature type="region of interest" description="Disordered" evidence="1">
    <location>
        <begin position="1"/>
        <end position="23"/>
    </location>
</feature>
<dbReference type="Proteomes" id="UP000278673">
    <property type="component" value="Unassembled WGS sequence"/>
</dbReference>
<keyword evidence="4" id="KW-1185">Reference proteome</keyword>
<proteinExistence type="predicted"/>
<dbReference type="SUPFAM" id="SSF53649">
    <property type="entry name" value="Alkaline phosphatase-like"/>
    <property type="match status" value="1"/>
</dbReference>
<evidence type="ECO:0008006" key="5">
    <source>
        <dbReference type="Google" id="ProtNLM"/>
    </source>
</evidence>
<evidence type="ECO:0000313" key="4">
    <source>
        <dbReference type="Proteomes" id="UP000278673"/>
    </source>
</evidence>
<dbReference type="Pfam" id="PF01663">
    <property type="entry name" value="Phosphodiest"/>
    <property type="match status" value="1"/>
</dbReference>
<evidence type="ECO:0000313" key="3">
    <source>
        <dbReference type="EMBL" id="RMI39324.1"/>
    </source>
</evidence>
<keyword evidence="2" id="KW-0812">Transmembrane</keyword>
<reference evidence="3 4" key="1">
    <citation type="submission" date="2018-10" db="EMBL/GenBank/DDBJ databases">
        <title>Isolation, diversity and antifungal activity of actinobacteria from wheat.</title>
        <authorList>
            <person name="Han C."/>
        </authorList>
    </citation>
    <scope>NUCLEOTIDE SEQUENCE [LARGE SCALE GENOMIC DNA]</scope>
    <source>
        <strain evidence="3 4">NEAU-YY642</strain>
    </source>
</reference>